<reference evidence="2" key="2">
    <citation type="submission" date="2020-09" db="EMBL/GenBank/DDBJ databases">
        <authorList>
            <person name="Sun Q."/>
            <person name="Zhou Y."/>
        </authorList>
    </citation>
    <scope>NUCLEOTIDE SEQUENCE</scope>
    <source>
        <strain evidence="2">CGMCC 1.12698</strain>
    </source>
</reference>
<sequence>MHWRKYLSLGVPCFFLGLAIILYAPQEKKTFSYLITLLFWATYYLWIHVEKKKRTK</sequence>
<organism evidence="2 3">
    <name type="scientific">Priestia taiwanensis</name>
    <dbReference type="NCBI Taxonomy" id="1347902"/>
    <lineage>
        <taxon>Bacteria</taxon>
        <taxon>Bacillati</taxon>
        <taxon>Bacillota</taxon>
        <taxon>Bacilli</taxon>
        <taxon>Bacillales</taxon>
        <taxon>Bacillaceae</taxon>
        <taxon>Priestia</taxon>
    </lineage>
</organism>
<reference evidence="2" key="1">
    <citation type="journal article" date="2014" name="Int. J. Syst. Evol. Microbiol.">
        <title>Complete genome sequence of Corynebacterium casei LMG S-19264T (=DSM 44701T), isolated from a smear-ripened cheese.</title>
        <authorList>
            <consortium name="US DOE Joint Genome Institute (JGI-PGF)"/>
            <person name="Walter F."/>
            <person name="Albersmeier A."/>
            <person name="Kalinowski J."/>
            <person name="Ruckert C."/>
        </authorList>
    </citation>
    <scope>NUCLEOTIDE SEQUENCE</scope>
    <source>
        <strain evidence="2">CGMCC 1.12698</strain>
    </source>
</reference>
<accession>A0A917AUR2</accession>
<keyword evidence="1" id="KW-0812">Transmembrane</keyword>
<proteinExistence type="predicted"/>
<name>A0A917AUR2_9BACI</name>
<dbReference type="Proteomes" id="UP000605259">
    <property type="component" value="Unassembled WGS sequence"/>
</dbReference>
<gene>
    <name evidence="2" type="ORF">GCM10007140_21600</name>
</gene>
<dbReference type="AlphaFoldDB" id="A0A917AUR2"/>
<feature type="transmembrane region" description="Helical" evidence="1">
    <location>
        <begin position="7"/>
        <end position="24"/>
    </location>
</feature>
<comment type="caution">
    <text evidence="2">The sequence shown here is derived from an EMBL/GenBank/DDBJ whole genome shotgun (WGS) entry which is preliminary data.</text>
</comment>
<feature type="transmembrane region" description="Helical" evidence="1">
    <location>
        <begin position="30"/>
        <end position="47"/>
    </location>
</feature>
<evidence type="ECO:0000313" key="3">
    <source>
        <dbReference type="Proteomes" id="UP000605259"/>
    </source>
</evidence>
<keyword evidence="1" id="KW-0472">Membrane</keyword>
<protein>
    <submittedName>
        <fullName evidence="2">Uncharacterized protein</fullName>
    </submittedName>
</protein>
<keyword evidence="1" id="KW-1133">Transmembrane helix</keyword>
<evidence type="ECO:0000313" key="2">
    <source>
        <dbReference type="EMBL" id="GGE71374.1"/>
    </source>
</evidence>
<dbReference type="EMBL" id="BMFK01000001">
    <property type="protein sequence ID" value="GGE71374.1"/>
    <property type="molecule type" value="Genomic_DNA"/>
</dbReference>
<keyword evidence="3" id="KW-1185">Reference proteome</keyword>
<evidence type="ECO:0000256" key="1">
    <source>
        <dbReference type="SAM" id="Phobius"/>
    </source>
</evidence>